<keyword evidence="5" id="KW-1185">Reference proteome</keyword>
<dbReference type="PROSITE" id="PS50983">
    <property type="entry name" value="FE_B12_PBP"/>
    <property type="match status" value="1"/>
</dbReference>
<dbReference type="PANTHER" id="PTHR30535:SF7">
    <property type="entry name" value="IRON(III) DICITRATE-BINDING PROTEIN"/>
    <property type="match status" value="1"/>
</dbReference>
<comment type="similarity">
    <text evidence="1">Belongs to the bacterial solute-binding protein 8 family.</text>
</comment>
<dbReference type="EMBL" id="SWMS01000002">
    <property type="protein sequence ID" value="TKG72747.1"/>
    <property type="molecule type" value="Genomic_DNA"/>
</dbReference>
<dbReference type="CDD" id="cd01148">
    <property type="entry name" value="TroA_a"/>
    <property type="match status" value="1"/>
</dbReference>
<reference evidence="4 5" key="1">
    <citation type="journal article" date="2015" name="Antonie Van Leeuwenhoek">
        <title>Prauserella endophytica sp. nov., an endophytic actinobacterium isolated from Tamarix taklamakanensis.</title>
        <authorList>
            <person name="Liu J.M."/>
            <person name="Habden X."/>
            <person name="Guo L."/>
            <person name="Tuo L."/>
            <person name="Jiang Z.K."/>
            <person name="Liu S.W."/>
            <person name="Liu X.F."/>
            <person name="Chen L."/>
            <person name="Li R.F."/>
            <person name="Zhang Y.Q."/>
            <person name="Sun C.H."/>
        </authorList>
    </citation>
    <scope>NUCLEOTIDE SEQUENCE [LARGE SCALE GENOMIC DNA]</scope>
    <source>
        <strain evidence="4 5">CGMCC 4.7182</strain>
    </source>
</reference>
<dbReference type="PANTHER" id="PTHR30535">
    <property type="entry name" value="VITAMIN B12-BINDING PROTEIN"/>
    <property type="match status" value="1"/>
</dbReference>
<name>A0ABY2SA90_9PSEU</name>
<evidence type="ECO:0000256" key="1">
    <source>
        <dbReference type="ARBA" id="ARBA00008814"/>
    </source>
</evidence>
<proteinExistence type="inferred from homology"/>
<evidence type="ECO:0000259" key="3">
    <source>
        <dbReference type="PROSITE" id="PS50983"/>
    </source>
</evidence>
<dbReference type="Gene3D" id="3.40.50.1980">
    <property type="entry name" value="Nitrogenase molybdenum iron protein domain"/>
    <property type="match status" value="2"/>
</dbReference>
<protein>
    <submittedName>
        <fullName evidence="4">ABC transporter substrate-binding protein</fullName>
    </submittedName>
</protein>
<dbReference type="SUPFAM" id="SSF53807">
    <property type="entry name" value="Helical backbone' metal receptor"/>
    <property type="match status" value="1"/>
</dbReference>
<dbReference type="InterPro" id="IPR050902">
    <property type="entry name" value="ABC_Transporter_SBP"/>
</dbReference>
<dbReference type="PROSITE" id="PS51257">
    <property type="entry name" value="PROKAR_LIPOPROTEIN"/>
    <property type="match status" value="1"/>
</dbReference>
<dbReference type="RefSeq" id="WP_112269951.1">
    <property type="nucleotide sequence ID" value="NZ_SWMS01000002.1"/>
</dbReference>
<accession>A0ABY2SA90</accession>
<comment type="caution">
    <text evidence="4">The sequence shown here is derived from an EMBL/GenBank/DDBJ whole genome shotgun (WGS) entry which is preliminary data.</text>
</comment>
<feature type="chain" id="PRO_5045621145" evidence="2">
    <location>
        <begin position="22"/>
        <end position="333"/>
    </location>
</feature>
<evidence type="ECO:0000256" key="2">
    <source>
        <dbReference type="SAM" id="SignalP"/>
    </source>
</evidence>
<evidence type="ECO:0000313" key="5">
    <source>
        <dbReference type="Proteomes" id="UP000309992"/>
    </source>
</evidence>
<gene>
    <name evidence="4" type="ORF">FCN18_05810</name>
</gene>
<sequence length="333" mass="36768">MRRPLPVLALAATLLVSGCGAQVREEPGSAADGYPVTVTNCGQEVTFDRAPERIVAYDSGIVETLFALGLGDRIAGYVLPHQRDIASSPWREDFERVPNLGVDTISKEVILQAGADFVYAGWNYGFREDTGLTPRHLDELGVPSYVLSESCRNGNTERSRGIMPPLEALYTDLRNLGRVFGVSERAEQLVTEYREVVREAEATVPEDRPRPRVFLYDSGTDQPFTGGRYAASHEVITRGGGEHVMADLADSWTTTQWETVVQRDPEVIVINDYAPTSAAEKRAFLESFPPLRHVSAVEHKRFLVLDYAELVQGPRNPAAVRKVADYLNGLGGY</sequence>
<dbReference type="InterPro" id="IPR002491">
    <property type="entry name" value="ABC_transptr_periplasmic_BD"/>
</dbReference>
<organism evidence="4 5">
    <name type="scientific">Prauserella endophytica</name>
    <dbReference type="NCBI Taxonomy" id="1592324"/>
    <lineage>
        <taxon>Bacteria</taxon>
        <taxon>Bacillati</taxon>
        <taxon>Actinomycetota</taxon>
        <taxon>Actinomycetes</taxon>
        <taxon>Pseudonocardiales</taxon>
        <taxon>Pseudonocardiaceae</taxon>
        <taxon>Prauserella</taxon>
        <taxon>Prauserella coralliicola group</taxon>
    </lineage>
</organism>
<evidence type="ECO:0000313" key="4">
    <source>
        <dbReference type="EMBL" id="TKG72747.1"/>
    </source>
</evidence>
<dbReference type="Proteomes" id="UP000309992">
    <property type="component" value="Unassembled WGS sequence"/>
</dbReference>
<dbReference type="Pfam" id="PF01497">
    <property type="entry name" value="Peripla_BP_2"/>
    <property type="match status" value="1"/>
</dbReference>
<keyword evidence="2" id="KW-0732">Signal</keyword>
<feature type="signal peptide" evidence="2">
    <location>
        <begin position="1"/>
        <end position="21"/>
    </location>
</feature>
<feature type="domain" description="Fe/B12 periplasmic-binding" evidence="3">
    <location>
        <begin position="53"/>
        <end position="333"/>
    </location>
</feature>